<organism evidence="13 14">
    <name type="scientific">Panagrellus redivivus</name>
    <name type="common">Microworm</name>
    <dbReference type="NCBI Taxonomy" id="6233"/>
    <lineage>
        <taxon>Eukaryota</taxon>
        <taxon>Metazoa</taxon>
        <taxon>Ecdysozoa</taxon>
        <taxon>Nematoda</taxon>
        <taxon>Chromadorea</taxon>
        <taxon>Rhabditida</taxon>
        <taxon>Tylenchina</taxon>
        <taxon>Panagrolaimomorpha</taxon>
        <taxon>Panagrolaimoidea</taxon>
        <taxon>Panagrolaimidae</taxon>
        <taxon>Panagrellus</taxon>
    </lineage>
</organism>
<evidence type="ECO:0000256" key="9">
    <source>
        <dbReference type="SAM" id="SignalP"/>
    </source>
</evidence>
<evidence type="ECO:0000259" key="11">
    <source>
        <dbReference type="PROSITE" id="PS50189"/>
    </source>
</evidence>
<reference evidence="14" key="2">
    <citation type="submission" date="2020-10" db="UniProtKB">
        <authorList>
            <consortium name="WormBaseParasite"/>
        </authorList>
    </citation>
    <scope>IDENTIFICATION</scope>
</reference>
<keyword evidence="4" id="KW-0677">Repeat</keyword>
<dbReference type="FunFam" id="2.10.25.10:FF:000048">
    <property type="entry name" value="Netrin 3"/>
    <property type="match status" value="1"/>
</dbReference>
<dbReference type="GO" id="GO:0005604">
    <property type="term" value="C:basement membrane"/>
    <property type="evidence" value="ECO:0007669"/>
    <property type="project" value="TreeGrafter"/>
</dbReference>
<dbReference type="Pfam" id="PF24973">
    <property type="entry name" value="EGF_LMN_ATRN"/>
    <property type="match status" value="2"/>
</dbReference>
<dbReference type="PROSITE" id="PS50189">
    <property type="entry name" value="NTR"/>
    <property type="match status" value="1"/>
</dbReference>
<dbReference type="PROSITE" id="PS51117">
    <property type="entry name" value="LAMININ_NTER"/>
    <property type="match status" value="1"/>
</dbReference>
<feature type="signal peptide" evidence="9">
    <location>
        <begin position="1"/>
        <end position="20"/>
    </location>
</feature>
<dbReference type="AlphaFoldDB" id="A0A7E4VYQ9"/>
<feature type="domain" description="Laminin N-terminal" evidence="12">
    <location>
        <begin position="42"/>
        <end position="290"/>
    </location>
</feature>
<dbReference type="Gene3D" id="2.40.50.120">
    <property type="match status" value="1"/>
</dbReference>
<dbReference type="InterPro" id="IPR056863">
    <property type="entry name" value="LMN_ATRN_NET-like_EGF"/>
</dbReference>
<keyword evidence="13" id="KW-1185">Reference proteome</keyword>
<dbReference type="PROSITE" id="PS01248">
    <property type="entry name" value="EGF_LAM_1"/>
    <property type="match status" value="1"/>
</dbReference>
<evidence type="ECO:0000256" key="2">
    <source>
        <dbReference type="ARBA" id="ARBA00022525"/>
    </source>
</evidence>
<dbReference type="Proteomes" id="UP000492821">
    <property type="component" value="Unassembled WGS sequence"/>
</dbReference>
<evidence type="ECO:0000256" key="8">
    <source>
        <dbReference type="PROSITE-ProRule" id="PRU00460"/>
    </source>
</evidence>
<sequence>MSSWALLSLVTTLVIAPVHGAYFSQFSMREPDRDPCYDSAGRPVRCVPDFINAAFGKPVIASSTCGLRGASQYCMLAEDEHGVIRETCETCDAREWGKSHPASLLTDLNNSQNMTCWISEPTTDYPHNVTLTLSLGKKFELTYVSLQFCNRLADSMAIYKSTNRGKTWVPFQFYSTQCKAMYGRETNTVISRHNEQEARCTDSHATGAPTGNRVAFATLEGRPSAITFEQSPVLQDWVTATDIRVVFSRLSQEQADLYGLTNALGANMTDLDLIKQRYFYAISELAVGGRCKCNGHASRCIIDKNGRYACDCKHNTAGTDCETCKPFHYDRPWSRATNENANACVACNCNLHARKCRFNMELYRLSGNKSGGVCINCRHNTAGRNCHYCKLGFYRDFDKPITHRKACKACNCHPIGSLSKSCNQTSGQCVCKPGVTGNTCNRCAKGYQQSRSPQTPCLRIVPEIPAPTAVAPTSSATCDKCRASPMRINQKKYCKREYAIQIFVTNKEIVGKFVRYNIDIETVFKRGSGNRIRRGQQSFWVSEADAFCKCPKIRTGKRYLMLGKDDTNDINHPGIMNNRHLIMMEWTPAFMDKLDRFSRRELKGQCPNKDNLDVSI</sequence>
<feature type="disulfide bond" evidence="8">
    <location>
        <begin position="410"/>
        <end position="422"/>
    </location>
</feature>
<feature type="domain" description="Laminin EGF-like" evidence="10">
    <location>
        <begin position="410"/>
        <end position="459"/>
    </location>
</feature>
<dbReference type="InterPro" id="IPR008993">
    <property type="entry name" value="TIMP-like_OB-fold"/>
</dbReference>
<evidence type="ECO:0000256" key="5">
    <source>
        <dbReference type="ARBA" id="ARBA00023157"/>
    </source>
</evidence>
<dbReference type="InterPro" id="IPR008211">
    <property type="entry name" value="Laminin_N"/>
</dbReference>
<dbReference type="SUPFAM" id="SSF50242">
    <property type="entry name" value="TIMP-like"/>
    <property type="match status" value="1"/>
</dbReference>
<dbReference type="WBParaSite" id="Pan_g4021.t1">
    <property type="protein sequence ID" value="Pan_g4021.t1"/>
    <property type="gene ID" value="Pan_g4021"/>
</dbReference>
<feature type="disulfide bond" evidence="8">
    <location>
        <begin position="412"/>
        <end position="429"/>
    </location>
</feature>
<dbReference type="SMART" id="SM00643">
    <property type="entry name" value="C345C"/>
    <property type="match status" value="1"/>
</dbReference>
<dbReference type="PANTHER" id="PTHR10574">
    <property type="entry name" value="NETRIN/LAMININ-RELATED"/>
    <property type="match status" value="1"/>
</dbReference>
<feature type="disulfide bond" evidence="8">
    <location>
        <begin position="443"/>
        <end position="457"/>
    </location>
</feature>
<dbReference type="GO" id="GO:0030424">
    <property type="term" value="C:axon"/>
    <property type="evidence" value="ECO:0007669"/>
    <property type="project" value="UniProtKB-ARBA"/>
</dbReference>
<proteinExistence type="predicted"/>
<keyword evidence="2" id="KW-0964">Secreted</keyword>
<evidence type="ECO:0000256" key="4">
    <source>
        <dbReference type="ARBA" id="ARBA00022737"/>
    </source>
</evidence>
<evidence type="ECO:0000313" key="13">
    <source>
        <dbReference type="Proteomes" id="UP000492821"/>
    </source>
</evidence>
<dbReference type="InterPro" id="IPR018933">
    <property type="entry name" value="Netrin_module_non-TIMP"/>
</dbReference>
<feature type="chain" id="PRO_5028895201" evidence="9">
    <location>
        <begin position="21"/>
        <end position="616"/>
    </location>
</feature>
<name>A0A7E4VYQ9_PANRE</name>
<keyword evidence="6" id="KW-0325">Glycoprotein</keyword>
<dbReference type="Gene3D" id="2.60.120.260">
    <property type="entry name" value="Galactose-binding domain-like"/>
    <property type="match status" value="1"/>
</dbReference>
<dbReference type="SUPFAM" id="SSF57196">
    <property type="entry name" value="EGF/Laminin"/>
    <property type="match status" value="3"/>
</dbReference>
<evidence type="ECO:0000256" key="6">
    <source>
        <dbReference type="ARBA" id="ARBA00023180"/>
    </source>
</evidence>
<dbReference type="Pfam" id="PF01759">
    <property type="entry name" value="NTR"/>
    <property type="match status" value="1"/>
</dbReference>
<keyword evidence="3 9" id="KW-0732">Signal</keyword>
<dbReference type="SMART" id="SM00180">
    <property type="entry name" value="EGF_Lam"/>
    <property type="match status" value="3"/>
</dbReference>
<dbReference type="FunFam" id="2.10.25.10:FF:000081">
    <property type="entry name" value="Netrin 1"/>
    <property type="match status" value="1"/>
</dbReference>
<dbReference type="Pfam" id="PF00053">
    <property type="entry name" value="EGF_laminin"/>
    <property type="match status" value="1"/>
</dbReference>
<feature type="domain" description="NTR" evidence="11">
    <location>
        <begin position="478"/>
        <end position="606"/>
    </location>
</feature>
<dbReference type="GO" id="GO:0005576">
    <property type="term" value="C:extracellular region"/>
    <property type="evidence" value="ECO:0007669"/>
    <property type="project" value="UniProtKB-SubCell"/>
</dbReference>
<dbReference type="InterPro" id="IPR001134">
    <property type="entry name" value="Netrin_domain"/>
</dbReference>
<dbReference type="Gene3D" id="2.10.25.10">
    <property type="entry name" value="Laminin"/>
    <property type="match status" value="2"/>
</dbReference>
<reference evidence="13" key="1">
    <citation type="journal article" date="2013" name="Genetics">
        <title>The draft genome and transcriptome of Panagrellus redivivus are shaped by the harsh demands of a free-living lifestyle.</title>
        <authorList>
            <person name="Srinivasan J."/>
            <person name="Dillman A.R."/>
            <person name="Macchietto M.G."/>
            <person name="Heikkinen L."/>
            <person name="Lakso M."/>
            <person name="Fracchia K.M."/>
            <person name="Antoshechkin I."/>
            <person name="Mortazavi A."/>
            <person name="Wong G."/>
            <person name="Sternberg P.W."/>
        </authorList>
    </citation>
    <scope>NUCLEOTIDE SEQUENCE [LARGE SCALE GENOMIC DNA]</scope>
    <source>
        <strain evidence="13">MT8872</strain>
    </source>
</reference>
<evidence type="ECO:0000256" key="1">
    <source>
        <dbReference type="ARBA" id="ARBA00004613"/>
    </source>
</evidence>
<dbReference type="InterPro" id="IPR002049">
    <property type="entry name" value="LE_dom"/>
</dbReference>
<dbReference type="GO" id="GO:0009888">
    <property type="term" value="P:tissue development"/>
    <property type="evidence" value="ECO:0007669"/>
    <property type="project" value="TreeGrafter"/>
</dbReference>
<dbReference type="GO" id="GO:0009887">
    <property type="term" value="P:animal organ morphogenesis"/>
    <property type="evidence" value="ECO:0007669"/>
    <property type="project" value="TreeGrafter"/>
</dbReference>
<dbReference type="InterPro" id="IPR050440">
    <property type="entry name" value="Laminin/Netrin_ECM"/>
</dbReference>
<feature type="disulfide bond" evidence="8">
    <location>
        <begin position="431"/>
        <end position="440"/>
    </location>
</feature>
<dbReference type="SMART" id="SM00136">
    <property type="entry name" value="LamNT"/>
    <property type="match status" value="1"/>
</dbReference>
<dbReference type="CDD" id="cd00055">
    <property type="entry name" value="EGF_Lam"/>
    <property type="match status" value="3"/>
</dbReference>
<protein>
    <submittedName>
        <fullName evidence="14">Netrin-1</fullName>
    </submittedName>
</protein>
<dbReference type="PROSITE" id="PS50027">
    <property type="entry name" value="EGF_LAM_2"/>
    <property type="match status" value="1"/>
</dbReference>
<evidence type="ECO:0000259" key="12">
    <source>
        <dbReference type="PROSITE" id="PS51117"/>
    </source>
</evidence>
<dbReference type="PANTHER" id="PTHR10574:SF365">
    <property type="entry name" value="NETRIN-A-RELATED"/>
    <property type="match status" value="1"/>
</dbReference>
<dbReference type="CDD" id="cd03579">
    <property type="entry name" value="NTR_netrin-1_like"/>
    <property type="match status" value="1"/>
</dbReference>
<keyword evidence="7 8" id="KW-0424">Laminin EGF-like domain</keyword>
<dbReference type="Pfam" id="PF00055">
    <property type="entry name" value="Laminin_N"/>
    <property type="match status" value="1"/>
</dbReference>
<keyword evidence="5 8" id="KW-1015">Disulfide bond</keyword>
<accession>A0A7E4VYQ9</accession>
<evidence type="ECO:0000313" key="14">
    <source>
        <dbReference type="WBParaSite" id="Pan_g4021.t1"/>
    </source>
</evidence>
<dbReference type="GO" id="GO:1902667">
    <property type="term" value="P:regulation of axon guidance"/>
    <property type="evidence" value="ECO:0007669"/>
    <property type="project" value="UniProtKB-ARBA"/>
</dbReference>
<comment type="subcellular location">
    <subcellularLocation>
        <location evidence="1">Secreted</location>
    </subcellularLocation>
</comment>
<dbReference type="PROSITE" id="PS00022">
    <property type="entry name" value="EGF_1"/>
    <property type="match status" value="1"/>
</dbReference>
<evidence type="ECO:0000259" key="10">
    <source>
        <dbReference type="PROSITE" id="PS50027"/>
    </source>
</evidence>
<evidence type="ECO:0000256" key="3">
    <source>
        <dbReference type="ARBA" id="ARBA00022729"/>
    </source>
</evidence>
<dbReference type="GO" id="GO:0008045">
    <property type="term" value="P:motor neuron axon guidance"/>
    <property type="evidence" value="ECO:0007669"/>
    <property type="project" value="TreeGrafter"/>
</dbReference>
<dbReference type="GO" id="GO:0048813">
    <property type="term" value="P:dendrite morphogenesis"/>
    <property type="evidence" value="ECO:0007669"/>
    <property type="project" value="UniProtKB-ARBA"/>
</dbReference>
<evidence type="ECO:0000256" key="7">
    <source>
        <dbReference type="ARBA" id="ARBA00023292"/>
    </source>
</evidence>
<dbReference type="FunFam" id="2.60.120.260:FF:000098">
    <property type="entry name" value="Netrin-A, isoform B"/>
    <property type="match status" value="1"/>
</dbReference>
<dbReference type="InterPro" id="IPR000742">
    <property type="entry name" value="EGF"/>
</dbReference>